<dbReference type="AlphaFoldDB" id="A0A164WT91"/>
<comment type="caution">
    <text evidence="1">The sequence shown here is derived from an EMBL/GenBank/DDBJ whole genome shotgun (WGS) entry which is preliminary data.</text>
</comment>
<proteinExistence type="predicted"/>
<sequence>MTRVSPGVVISYFRVSPLSYGYRPYTITQVDGLSAQLVVSPPMTFNCGFLIVYSLSSVKFETAGLIQMYISPASSLLAPNSSLLVGQHKKRPRECVDVVFAQRRGVFAQSSNQDRGRSFRVLACDNRFELKKSK</sequence>
<keyword evidence="2" id="KW-1185">Reference proteome</keyword>
<dbReference type="EMBL" id="LRGB01001080">
    <property type="protein sequence ID" value="KZS13553.1"/>
    <property type="molecule type" value="Genomic_DNA"/>
</dbReference>
<name>A0A164WT91_9CRUS</name>
<accession>A0A164WT91</accession>
<organism evidence="1 2">
    <name type="scientific">Daphnia magna</name>
    <dbReference type="NCBI Taxonomy" id="35525"/>
    <lineage>
        <taxon>Eukaryota</taxon>
        <taxon>Metazoa</taxon>
        <taxon>Ecdysozoa</taxon>
        <taxon>Arthropoda</taxon>
        <taxon>Crustacea</taxon>
        <taxon>Branchiopoda</taxon>
        <taxon>Diplostraca</taxon>
        <taxon>Cladocera</taxon>
        <taxon>Anomopoda</taxon>
        <taxon>Daphniidae</taxon>
        <taxon>Daphnia</taxon>
    </lineage>
</organism>
<dbReference type="Proteomes" id="UP000076858">
    <property type="component" value="Unassembled WGS sequence"/>
</dbReference>
<evidence type="ECO:0000313" key="1">
    <source>
        <dbReference type="EMBL" id="KZS13553.1"/>
    </source>
</evidence>
<evidence type="ECO:0000313" key="2">
    <source>
        <dbReference type="Proteomes" id="UP000076858"/>
    </source>
</evidence>
<gene>
    <name evidence="1" type="ORF">APZ42_021282</name>
</gene>
<reference evidence="1 2" key="1">
    <citation type="submission" date="2016-03" db="EMBL/GenBank/DDBJ databases">
        <title>EvidentialGene: Evidence-directed Construction of Genes on Genomes.</title>
        <authorList>
            <person name="Gilbert D.G."/>
            <person name="Choi J.-H."/>
            <person name="Mockaitis K."/>
            <person name="Colbourne J."/>
            <person name="Pfrender M."/>
        </authorList>
    </citation>
    <scope>NUCLEOTIDE SEQUENCE [LARGE SCALE GENOMIC DNA]</scope>
    <source>
        <strain evidence="1 2">Xinb3</strain>
        <tissue evidence="1">Complete organism</tissue>
    </source>
</reference>
<protein>
    <submittedName>
        <fullName evidence="1">Uncharacterized protein</fullName>
    </submittedName>
</protein>